<evidence type="ECO:0000313" key="2">
    <source>
        <dbReference type="EMBL" id="QRC91728.1"/>
    </source>
</evidence>
<dbReference type="RefSeq" id="XP_001792559.1">
    <property type="nucleotide sequence ID" value="XM_001792507.1"/>
</dbReference>
<dbReference type="Proteomes" id="UP000663193">
    <property type="component" value="Chromosome 2"/>
</dbReference>
<feature type="region of interest" description="Disordered" evidence="1">
    <location>
        <begin position="170"/>
        <end position="212"/>
    </location>
</feature>
<dbReference type="VEuPathDB" id="FungiDB:JI435_019370"/>
<name>A0A7U2ETI3_PHANO</name>
<evidence type="ECO:0000313" key="3">
    <source>
        <dbReference type="Proteomes" id="UP000663193"/>
    </source>
</evidence>
<reference evidence="3" key="1">
    <citation type="journal article" date="2021" name="BMC Genomics">
        <title>Chromosome-level genome assembly and manually-curated proteome of model necrotroph Parastagonospora nodorum Sn15 reveals a genome-wide trove of candidate effector homologs, and redundancy of virulence-related functions within an accessory chromosome.</title>
        <authorList>
            <person name="Bertazzoni S."/>
            <person name="Jones D.A.B."/>
            <person name="Phan H.T."/>
            <person name="Tan K.-C."/>
            <person name="Hane J.K."/>
        </authorList>
    </citation>
    <scope>NUCLEOTIDE SEQUENCE [LARGE SCALE GENOMIC DNA]</scope>
    <source>
        <strain evidence="3">SN15 / ATCC MYA-4574 / FGSC 10173)</strain>
    </source>
</reference>
<evidence type="ECO:0000256" key="1">
    <source>
        <dbReference type="SAM" id="MobiDB-lite"/>
    </source>
</evidence>
<gene>
    <name evidence="2" type="ORF">JI435_019370</name>
</gene>
<organism evidence="2 3">
    <name type="scientific">Phaeosphaeria nodorum (strain SN15 / ATCC MYA-4574 / FGSC 10173)</name>
    <name type="common">Glume blotch fungus</name>
    <name type="synonym">Parastagonospora nodorum</name>
    <dbReference type="NCBI Taxonomy" id="321614"/>
    <lineage>
        <taxon>Eukaryota</taxon>
        <taxon>Fungi</taxon>
        <taxon>Dikarya</taxon>
        <taxon>Ascomycota</taxon>
        <taxon>Pezizomycotina</taxon>
        <taxon>Dothideomycetes</taxon>
        <taxon>Pleosporomycetidae</taxon>
        <taxon>Pleosporales</taxon>
        <taxon>Pleosporineae</taxon>
        <taxon>Phaeosphaeriaceae</taxon>
        <taxon>Parastagonospora</taxon>
    </lineage>
</organism>
<proteinExistence type="predicted"/>
<dbReference type="EMBL" id="CP069024">
    <property type="protein sequence ID" value="QRC91728.1"/>
    <property type="molecule type" value="Genomic_DNA"/>
</dbReference>
<sequence>MFRQCQSLVELGSLGSLRKCVVSPSHGFSQSFKVWPARPFNRKPIHQSARLSSTGIPWSPQVPSLGDLKHLNLKDIHPKHRELLEADRSSLHYYDRVTLRRLIEWLESGPPPITQYRLTFGKHKGKLLEEVPDSYMVKYLIPRHKDSMDMGHCAIVGVAVEDFMKRHPEVKSQAGNTKTKPVEGAVLKSPIVEKKERGRPPGKAAKKSTVPKHVIEGIPAELRLRIGAKK</sequence>
<protein>
    <submittedName>
        <fullName evidence="2">Uncharacterized protein</fullName>
    </submittedName>
</protein>
<dbReference type="KEGG" id="pno:SNOG_01937"/>
<dbReference type="AlphaFoldDB" id="A0A7U2ETI3"/>
<dbReference type="OrthoDB" id="3794951at2759"/>
<keyword evidence="3" id="KW-1185">Reference proteome</keyword>
<accession>A0A7U2ETI3</accession>